<dbReference type="EMBL" id="FOEF01000007">
    <property type="protein sequence ID" value="SEP39123.1"/>
    <property type="molecule type" value="Genomic_DNA"/>
</dbReference>
<evidence type="ECO:0000256" key="2">
    <source>
        <dbReference type="PROSITE-ProRule" id="PRU00335"/>
    </source>
</evidence>
<dbReference type="InterPro" id="IPR009057">
    <property type="entry name" value="Homeodomain-like_sf"/>
</dbReference>
<dbReference type="SUPFAM" id="SSF46689">
    <property type="entry name" value="Homeodomain-like"/>
    <property type="match status" value="1"/>
</dbReference>
<dbReference type="PROSITE" id="PS50977">
    <property type="entry name" value="HTH_TETR_2"/>
    <property type="match status" value="1"/>
</dbReference>
<dbReference type="PANTHER" id="PTHR30055">
    <property type="entry name" value="HTH-TYPE TRANSCRIPTIONAL REGULATOR RUTR"/>
    <property type="match status" value="1"/>
</dbReference>
<name>A0A1H8XH18_9PSEU</name>
<accession>A0A1H8XH18</accession>
<dbReference type="Pfam" id="PF00440">
    <property type="entry name" value="TetR_N"/>
    <property type="match status" value="1"/>
</dbReference>
<evidence type="ECO:0000259" key="3">
    <source>
        <dbReference type="PROSITE" id="PS50977"/>
    </source>
</evidence>
<protein>
    <submittedName>
        <fullName evidence="4">Transcriptional repressor C-terminal</fullName>
    </submittedName>
</protein>
<dbReference type="GO" id="GO:0003700">
    <property type="term" value="F:DNA-binding transcription factor activity"/>
    <property type="evidence" value="ECO:0007669"/>
    <property type="project" value="TreeGrafter"/>
</dbReference>
<feature type="DNA-binding region" description="H-T-H motif" evidence="2">
    <location>
        <begin position="38"/>
        <end position="57"/>
    </location>
</feature>
<dbReference type="STRING" id="394193.SAMN04489732_107226"/>
<dbReference type="Gene3D" id="1.10.357.10">
    <property type="entry name" value="Tetracycline Repressor, domain 2"/>
    <property type="match status" value="1"/>
</dbReference>
<keyword evidence="1 2" id="KW-0238">DNA-binding</keyword>
<dbReference type="GO" id="GO:0000976">
    <property type="term" value="F:transcription cis-regulatory region binding"/>
    <property type="evidence" value="ECO:0007669"/>
    <property type="project" value="TreeGrafter"/>
</dbReference>
<evidence type="ECO:0000313" key="4">
    <source>
        <dbReference type="EMBL" id="SEP39123.1"/>
    </source>
</evidence>
<sequence>MTEAAAPRKTRRRGEDLVHAVYTATVEQLCSVGYARLSMEGIAAAAGTGKAALYRRWSSLDELVRDTLGDMLPSPPEVAGETTLRAGMIELVSYLNAALFDSKRAAFQAVAAHSGEDTSMLRELFRERVLDPCQDRLLELMKRRGVDAGPRNARIASVAPAMVMYDCTLGRPMLTAAELESIVDDVLLPLAGGGVTTVR</sequence>
<dbReference type="InterPro" id="IPR050109">
    <property type="entry name" value="HTH-type_TetR-like_transc_reg"/>
</dbReference>
<gene>
    <name evidence="4" type="ORF">SAMN04489732_107226</name>
</gene>
<evidence type="ECO:0000313" key="5">
    <source>
        <dbReference type="Proteomes" id="UP000198582"/>
    </source>
</evidence>
<dbReference type="AlphaFoldDB" id="A0A1H8XH18"/>
<dbReference type="SUPFAM" id="SSF48498">
    <property type="entry name" value="Tetracyclin repressor-like, C-terminal domain"/>
    <property type="match status" value="1"/>
</dbReference>
<organism evidence="4 5">
    <name type="scientific">Amycolatopsis saalfeldensis</name>
    <dbReference type="NCBI Taxonomy" id="394193"/>
    <lineage>
        <taxon>Bacteria</taxon>
        <taxon>Bacillati</taxon>
        <taxon>Actinomycetota</taxon>
        <taxon>Actinomycetes</taxon>
        <taxon>Pseudonocardiales</taxon>
        <taxon>Pseudonocardiaceae</taxon>
        <taxon>Amycolatopsis</taxon>
    </lineage>
</organism>
<dbReference type="Gene3D" id="1.10.10.60">
    <property type="entry name" value="Homeodomain-like"/>
    <property type="match status" value="1"/>
</dbReference>
<dbReference type="InterPro" id="IPR036271">
    <property type="entry name" value="Tet_transcr_reg_TetR-rel_C_sf"/>
</dbReference>
<proteinExistence type="predicted"/>
<dbReference type="PANTHER" id="PTHR30055:SF225">
    <property type="entry name" value="TRANSCRIPTIONAL REGULATORY PROTEIN-RELATED"/>
    <property type="match status" value="1"/>
</dbReference>
<keyword evidence="5" id="KW-1185">Reference proteome</keyword>
<reference evidence="4 5" key="1">
    <citation type="submission" date="2016-10" db="EMBL/GenBank/DDBJ databases">
        <authorList>
            <person name="de Groot N.N."/>
        </authorList>
    </citation>
    <scope>NUCLEOTIDE SEQUENCE [LARGE SCALE GENOMIC DNA]</scope>
    <source>
        <strain evidence="4 5">DSM 44993</strain>
    </source>
</reference>
<dbReference type="Proteomes" id="UP000198582">
    <property type="component" value="Unassembled WGS sequence"/>
</dbReference>
<dbReference type="RefSeq" id="WP_177231421.1">
    <property type="nucleotide sequence ID" value="NZ_FOEF01000007.1"/>
</dbReference>
<evidence type="ECO:0000256" key="1">
    <source>
        <dbReference type="ARBA" id="ARBA00023125"/>
    </source>
</evidence>
<dbReference type="InterPro" id="IPR001647">
    <property type="entry name" value="HTH_TetR"/>
</dbReference>
<feature type="domain" description="HTH tetR-type" evidence="3">
    <location>
        <begin position="15"/>
        <end position="75"/>
    </location>
</feature>